<gene>
    <name evidence="6" type="ORF">PRV_01765</name>
</gene>
<dbReference type="GO" id="GO:1990904">
    <property type="term" value="C:ribonucleoprotein complex"/>
    <property type="evidence" value="ECO:0007669"/>
    <property type="project" value="UniProtKB-KW"/>
</dbReference>
<dbReference type="OrthoDB" id="398941at2"/>
<dbReference type="KEGG" id="mpv:PRV_01765"/>
<dbReference type="GO" id="GO:0005840">
    <property type="term" value="C:ribosome"/>
    <property type="evidence" value="ECO:0007669"/>
    <property type="project" value="UniProtKB-KW"/>
</dbReference>
<keyword evidence="2 5" id="KW-0689">Ribosomal protein</keyword>
<keyword evidence="5" id="KW-0699">rRNA-binding</keyword>
<dbReference type="GO" id="GO:0003735">
    <property type="term" value="F:structural constituent of ribosome"/>
    <property type="evidence" value="ECO:0007669"/>
    <property type="project" value="InterPro"/>
</dbReference>
<dbReference type="InterPro" id="IPR028909">
    <property type="entry name" value="bL21-like"/>
</dbReference>
<dbReference type="STRING" id="1403316.PRV_01765"/>
<dbReference type="GO" id="GO:0019843">
    <property type="term" value="F:rRNA binding"/>
    <property type="evidence" value="ECO:0007669"/>
    <property type="project" value="UniProtKB-KW"/>
</dbReference>
<evidence type="ECO:0000256" key="2">
    <source>
        <dbReference type="ARBA" id="ARBA00022980"/>
    </source>
</evidence>
<dbReference type="PANTHER" id="PTHR21349">
    <property type="entry name" value="50S RIBOSOMAL PROTEIN L21"/>
    <property type="match status" value="1"/>
</dbReference>
<dbReference type="InterPro" id="IPR036164">
    <property type="entry name" value="bL21-like_sf"/>
</dbReference>
<evidence type="ECO:0000256" key="4">
    <source>
        <dbReference type="ARBA" id="ARBA00035483"/>
    </source>
</evidence>
<accession>U5NCN8</accession>
<organism evidence="6 7">
    <name type="scientific">Mycoplasma parvum str. Indiana</name>
    <dbReference type="NCBI Taxonomy" id="1403316"/>
    <lineage>
        <taxon>Bacteria</taxon>
        <taxon>Bacillati</taxon>
        <taxon>Mycoplasmatota</taxon>
        <taxon>Mollicutes</taxon>
        <taxon>Mycoplasmataceae</taxon>
        <taxon>Mycoplasma</taxon>
    </lineage>
</organism>
<evidence type="ECO:0000256" key="1">
    <source>
        <dbReference type="ARBA" id="ARBA00008563"/>
    </source>
</evidence>
<dbReference type="EMBL" id="CP006771">
    <property type="protein sequence ID" value="AGX89095.1"/>
    <property type="molecule type" value="Genomic_DNA"/>
</dbReference>
<evidence type="ECO:0000313" key="7">
    <source>
        <dbReference type="Proteomes" id="UP000017119"/>
    </source>
</evidence>
<reference evidence="6 7" key="1">
    <citation type="journal article" date="2013" name="Genome Announc.">
        <title>Genome Sequence of Mycoplasma parvum (Formerly Eperythrozoon parvum), a Diminutive Hemoplasma of the Pig.</title>
        <authorList>
            <person name="do Nascimento N.C."/>
            <person name="Dos Santos A.P."/>
            <person name="Chu Y."/>
            <person name="Guimaraes A.M."/>
            <person name="Pagliaro A."/>
            <person name="Messick J.B."/>
        </authorList>
    </citation>
    <scope>NUCLEOTIDE SEQUENCE [LARGE SCALE GENOMIC DNA]</scope>
    <source>
        <strain evidence="6 7">Indiana</strain>
    </source>
</reference>
<dbReference type="HOGENOM" id="CLU_061463_3_2_14"/>
<dbReference type="GO" id="GO:0005737">
    <property type="term" value="C:cytoplasm"/>
    <property type="evidence" value="ECO:0007669"/>
    <property type="project" value="UniProtKB-ARBA"/>
</dbReference>
<keyword evidence="3 5" id="KW-0687">Ribonucleoprotein</keyword>
<proteinExistence type="inferred from homology"/>
<comment type="similarity">
    <text evidence="1 5">Belongs to the bacterial ribosomal protein bL21 family.</text>
</comment>
<dbReference type="Proteomes" id="UP000017119">
    <property type="component" value="Chromosome"/>
</dbReference>
<dbReference type="Pfam" id="PF00829">
    <property type="entry name" value="Ribosomal_L21p"/>
    <property type="match status" value="1"/>
</dbReference>
<dbReference type="PANTHER" id="PTHR21349:SF0">
    <property type="entry name" value="LARGE RIBOSOMAL SUBUNIT PROTEIN BL21M"/>
    <property type="match status" value="1"/>
</dbReference>
<evidence type="ECO:0000256" key="5">
    <source>
        <dbReference type="RuleBase" id="RU000562"/>
    </source>
</evidence>
<dbReference type="InterPro" id="IPR001787">
    <property type="entry name" value="Ribosomal_bL21"/>
</dbReference>
<sequence length="114" mass="13332">MIEKQEKKVPELCFEIKNKQYLCNIGDNIISNFLDQSEGDELSFDKVLMWKGEIGSPYLPDLEVKCKVIKHLKSKKINIIHLKSQKRHRKRMGFRAKNTMLQISSINKTPNKSK</sequence>
<evidence type="ECO:0000256" key="3">
    <source>
        <dbReference type="ARBA" id="ARBA00023274"/>
    </source>
</evidence>
<comment type="function">
    <text evidence="5">This protein binds to 23S rRNA in the presence of protein L20.</text>
</comment>
<evidence type="ECO:0000313" key="6">
    <source>
        <dbReference type="EMBL" id="AGX89095.1"/>
    </source>
</evidence>
<name>U5NCN8_9MOLU</name>
<dbReference type="AlphaFoldDB" id="U5NCN8"/>
<keyword evidence="5" id="KW-0694">RNA-binding</keyword>
<dbReference type="PATRIC" id="fig|1403316.3.peg.321"/>
<keyword evidence="7" id="KW-1185">Reference proteome</keyword>
<dbReference type="SUPFAM" id="SSF141091">
    <property type="entry name" value="L21p-like"/>
    <property type="match status" value="1"/>
</dbReference>
<dbReference type="RefSeq" id="WP_022769788.1">
    <property type="nucleotide sequence ID" value="NC_022575.1"/>
</dbReference>
<dbReference type="GO" id="GO:0006412">
    <property type="term" value="P:translation"/>
    <property type="evidence" value="ECO:0007669"/>
    <property type="project" value="InterPro"/>
</dbReference>
<protein>
    <recommendedName>
        <fullName evidence="4 5">50S ribosomal protein L21</fullName>
    </recommendedName>
</protein>
<dbReference type="NCBIfam" id="TIGR00061">
    <property type="entry name" value="L21"/>
    <property type="match status" value="1"/>
</dbReference>